<reference evidence="3" key="2">
    <citation type="submission" date="2021-05" db="EMBL/GenBank/DDBJ databases">
        <authorList>
            <person name="Pain A."/>
        </authorList>
    </citation>
    <scope>NUCLEOTIDE SEQUENCE</scope>
    <source>
        <strain evidence="3">1802A</strain>
    </source>
</reference>
<organism evidence="3 4">
    <name type="scientific">Babesia divergens</name>
    <dbReference type="NCBI Taxonomy" id="32595"/>
    <lineage>
        <taxon>Eukaryota</taxon>
        <taxon>Sar</taxon>
        <taxon>Alveolata</taxon>
        <taxon>Apicomplexa</taxon>
        <taxon>Aconoidasida</taxon>
        <taxon>Piroplasmida</taxon>
        <taxon>Babesiidae</taxon>
        <taxon>Babesia</taxon>
    </lineage>
</organism>
<dbReference type="AlphaFoldDB" id="A0AAD9GCQ4"/>
<reference evidence="3" key="1">
    <citation type="journal article" date="2014" name="Nucleic Acids Res.">
        <title>The evolutionary dynamics of variant antigen genes in Babesia reveal a history of genomic innovation underlying host-parasite interaction.</title>
        <authorList>
            <person name="Jackson A.P."/>
            <person name="Otto T.D."/>
            <person name="Darby A."/>
            <person name="Ramaprasad A."/>
            <person name="Xia D."/>
            <person name="Echaide I.E."/>
            <person name="Farber M."/>
            <person name="Gahlot S."/>
            <person name="Gamble J."/>
            <person name="Gupta D."/>
            <person name="Gupta Y."/>
            <person name="Jackson L."/>
            <person name="Malandrin L."/>
            <person name="Malas T.B."/>
            <person name="Moussa E."/>
            <person name="Nair M."/>
            <person name="Reid A.J."/>
            <person name="Sanders M."/>
            <person name="Sharma J."/>
            <person name="Tracey A."/>
            <person name="Quail M.A."/>
            <person name="Weir W."/>
            <person name="Wastling J.M."/>
            <person name="Hall N."/>
            <person name="Willadsen P."/>
            <person name="Lingelbach K."/>
            <person name="Shiels B."/>
            <person name="Tait A."/>
            <person name="Berriman M."/>
            <person name="Allred D.R."/>
            <person name="Pain A."/>
        </authorList>
    </citation>
    <scope>NUCLEOTIDE SEQUENCE</scope>
    <source>
        <strain evidence="3">1802A</strain>
    </source>
</reference>
<comment type="caution">
    <text evidence="3">The sequence shown here is derived from an EMBL/GenBank/DDBJ whole genome shotgun (WGS) entry which is preliminary data.</text>
</comment>
<protein>
    <submittedName>
        <fullName evidence="3">Uncharacterized protein</fullName>
    </submittedName>
</protein>
<dbReference type="InterPro" id="IPR002885">
    <property type="entry name" value="PPR_rpt"/>
</dbReference>
<accession>A0AAD9GCQ4</accession>
<dbReference type="InterPro" id="IPR011990">
    <property type="entry name" value="TPR-like_helical_dom_sf"/>
</dbReference>
<gene>
    <name evidence="3" type="ORF">X943_001234</name>
</gene>
<proteinExistence type="predicted"/>
<dbReference type="Proteomes" id="UP001195914">
    <property type="component" value="Unassembled WGS sequence"/>
</dbReference>
<dbReference type="EMBL" id="JAHBMH010000044">
    <property type="protein sequence ID" value="KAK1936063.1"/>
    <property type="molecule type" value="Genomic_DNA"/>
</dbReference>
<evidence type="ECO:0000256" key="1">
    <source>
        <dbReference type="PROSITE-ProRule" id="PRU00708"/>
    </source>
</evidence>
<evidence type="ECO:0000313" key="3">
    <source>
        <dbReference type="EMBL" id="KAK1936063.1"/>
    </source>
</evidence>
<sequence length="349" mass="39543">MLSLIRCVLIALPLFWVPSDSAEVCCFLTPGYAIEMSCLVPLLETNSPPYTLVNFALEVDPRIDQIGGNQNARIRLNTQFVGRQCYAFISAQSQRRKWLDAQFDNLSRKQKQIIKGVFSCTMITWSRRMLATIKPSGLTIRLPKVGVLDDSRNVDVSLKSIRKELGIRKSGKNAPDSEATDMSAEVKYRVESAKVNLKNRLHRNIWLSMKRRDKPQFEEMEKQLRSSNVELDGVSYTLLIHAHLLFSGLRSECQSLLQEMKHCGVHPSLIRFNAVGDNCSPFMINLMQRIIAACGEMESLNAKPMAANIVQMTRASWLTAVLITRRYPRPDDISRKETEIEHAESAGKN</sequence>
<feature type="repeat" description="PPR" evidence="1">
    <location>
        <begin position="232"/>
        <end position="267"/>
    </location>
</feature>
<feature type="chain" id="PRO_5042014573" evidence="2">
    <location>
        <begin position="22"/>
        <end position="349"/>
    </location>
</feature>
<dbReference type="Gene3D" id="1.25.40.10">
    <property type="entry name" value="Tetratricopeptide repeat domain"/>
    <property type="match status" value="1"/>
</dbReference>
<feature type="signal peptide" evidence="2">
    <location>
        <begin position="1"/>
        <end position="21"/>
    </location>
</feature>
<keyword evidence="4" id="KW-1185">Reference proteome</keyword>
<name>A0AAD9GCQ4_BABDI</name>
<evidence type="ECO:0000313" key="4">
    <source>
        <dbReference type="Proteomes" id="UP001195914"/>
    </source>
</evidence>
<evidence type="ECO:0000256" key="2">
    <source>
        <dbReference type="SAM" id="SignalP"/>
    </source>
</evidence>
<keyword evidence="2" id="KW-0732">Signal</keyword>
<dbReference type="PROSITE" id="PS51375">
    <property type="entry name" value="PPR"/>
    <property type="match status" value="1"/>
</dbReference>